<comment type="caution">
    <text evidence="1">The sequence shown here is derived from an EMBL/GenBank/DDBJ whole genome shotgun (WGS) entry which is preliminary data.</text>
</comment>
<dbReference type="EMBL" id="JABFAB010000006">
    <property type="protein sequence ID" value="MBA0651241.1"/>
    <property type="molecule type" value="Genomic_DNA"/>
</dbReference>
<dbReference type="AlphaFoldDB" id="A0A7J8ULA8"/>
<reference evidence="1 2" key="1">
    <citation type="journal article" date="2019" name="Genome Biol. Evol.">
        <title>Insights into the evolution of the New World diploid cottons (Gossypium, subgenus Houzingenia) based on genome sequencing.</title>
        <authorList>
            <person name="Grover C.E."/>
            <person name="Arick M.A. 2nd"/>
            <person name="Thrash A."/>
            <person name="Conover J.L."/>
            <person name="Sanders W.S."/>
            <person name="Peterson D.G."/>
            <person name="Frelichowski J.E."/>
            <person name="Scheffler J.A."/>
            <person name="Scheffler B.E."/>
            <person name="Wendel J.F."/>
        </authorList>
    </citation>
    <scope>NUCLEOTIDE SEQUENCE [LARGE SCALE GENOMIC DNA]</scope>
    <source>
        <strain evidence="1">57</strain>
        <tissue evidence="1">Leaf</tissue>
    </source>
</reference>
<evidence type="ECO:0000313" key="1">
    <source>
        <dbReference type="EMBL" id="MBA0651241.1"/>
    </source>
</evidence>
<organism evidence="1 2">
    <name type="scientific">Gossypium klotzschianum</name>
    <dbReference type="NCBI Taxonomy" id="34286"/>
    <lineage>
        <taxon>Eukaryota</taxon>
        <taxon>Viridiplantae</taxon>
        <taxon>Streptophyta</taxon>
        <taxon>Embryophyta</taxon>
        <taxon>Tracheophyta</taxon>
        <taxon>Spermatophyta</taxon>
        <taxon>Magnoliopsida</taxon>
        <taxon>eudicotyledons</taxon>
        <taxon>Gunneridae</taxon>
        <taxon>Pentapetalae</taxon>
        <taxon>rosids</taxon>
        <taxon>malvids</taxon>
        <taxon>Malvales</taxon>
        <taxon>Malvaceae</taxon>
        <taxon>Malvoideae</taxon>
        <taxon>Gossypium</taxon>
    </lineage>
</organism>
<name>A0A7J8ULA8_9ROSI</name>
<keyword evidence="2" id="KW-1185">Reference proteome</keyword>
<protein>
    <submittedName>
        <fullName evidence="1">Uncharacterized protein</fullName>
    </submittedName>
</protein>
<dbReference type="OrthoDB" id="449241at2759"/>
<evidence type="ECO:0000313" key="2">
    <source>
        <dbReference type="Proteomes" id="UP000593573"/>
    </source>
</evidence>
<accession>A0A7J8ULA8</accession>
<gene>
    <name evidence="1" type="ORF">Goklo_018593</name>
</gene>
<sequence>MGFLEEFILRVTPVGFFMFLEDDYKLRVLVIVARLISLGFYALWVSPVMVQFEELTSTLPAFCVFGKASISIPLCVEKLSSYFGTDGKPIVEPINASVRRYQLMEDTNVKQGRGRDQRGLAETMKTDLTITECIDGLNKVFFNLIHMPGLL</sequence>
<dbReference type="Proteomes" id="UP000593573">
    <property type="component" value="Unassembled WGS sequence"/>
</dbReference>
<proteinExistence type="predicted"/>